<dbReference type="GO" id="GO:0016779">
    <property type="term" value="F:nucleotidyltransferase activity"/>
    <property type="evidence" value="ECO:0007669"/>
    <property type="project" value="UniProtKB-KW"/>
</dbReference>
<keyword evidence="2" id="KW-0808">Transferase</keyword>
<dbReference type="InterPro" id="IPR011914">
    <property type="entry name" value="RfaE_dom_II"/>
</dbReference>
<comment type="catalytic activity">
    <reaction evidence="7">
        <text>D-glycero-beta-D-manno-heptose 1-phosphate + ATP + H(+) = ADP-D-glycero-beta-D-manno-heptose + diphosphate</text>
        <dbReference type="Rhea" id="RHEA:27465"/>
        <dbReference type="ChEBI" id="CHEBI:15378"/>
        <dbReference type="ChEBI" id="CHEBI:30616"/>
        <dbReference type="ChEBI" id="CHEBI:33019"/>
        <dbReference type="ChEBI" id="CHEBI:59967"/>
        <dbReference type="ChEBI" id="CHEBI:61593"/>
        <dbReference type="EC" id="2.7.7.70"/>
    </reaction>
</comment>
<dbReference type="EC" id="2.7.7.70" evidence="1"/>
<dbReference type="InterPro" id="IPR004821">
    <property type="entry name" value="Cyt_trans-like"/>
</dbReference>
<dbReference type="STRING" id="373903.Hore_16500"/>
<dbReference type="RefSeq" id="WP_015923369.1">
    <property type="nucleotide sequence ID" value="NC_011899.1"/>
</dbReference>
<dbReference type="PANTHER" id="PTHR43793:SF2">
    <property type="entry name" value="BIFUNCTIONAL PROTEIN HLDE"/>
    <property type="match status" value="1"/>
</dbReference>
<dbReference type="eggNOG" id="COG0615">
    <property type="taxonomic scope" value="Bacteria"/>
</dbReference>
<evidence type="ECO:0000313" key="10">
    <source>
        <dbReference type="Proteomes" id="UP000000719"/>
    </source>
</evidence>
<dbReference type="Proteomes" id="UP000000719">
    <property type="component" value="Chromosome"/>
</dbReference>
<dbReference type="GO" id="GO:0016773">
    <property type="term" value="F:phosphotransferase activity, alcohol group as acceptor"/>
    <property type="evidence" value="ECO:0007669"/>
    <property type="project" value="InterPro"/>
</dbReference>
<evidence type="ECO:0000256" key="4">
    <source>
        <dbReference type="ARBA" id="ARBA00022741"/>
    </source>
</evidence>
<dbReference type="HOGENOM" id="CLU_034585_2_0_9"/>
<keyword evidence="4" id="KW-0547">Nucleotide-binding</keyword>
<organism evidence="9 10">
    <name type="scientific">Halothermothrix orenii (strain H 168 / OCM 544 / DSM 9562)</name>
    <dbReference type="NCBI Taxonomy" id="373903"/>
    <lineage>
        <taxon>Bacteria</taxon>
        <taxon>Bacillati</taxon>
        <taxon>Bacillota</taxon>
        <taxon>Clostridia</taxon>
        <taxon>Halanaerobiales</taxon>
        <taxon>Halothermotrichaceae</taxon>
        <taxon>Halothermothrix</taxon>
    </lineage>
</organism>
<dbReference type="SUPFAM" id="SSF52374">
    <property type="entry name" value="Nucleotidylyl transferase"/>
    <property type="match status" value="1"/>
</dbReference>
<dbReference type="NCBIfam" id="TIGR00125">
    <property type="entry name" value="cyt_tran_rel"/>
    <property type="match status" value="1"/>
</dbReference>
<accession>B8CYN0</accession>
<dbReference type="PANTHER" id="PTHR43793">
    <property type="entry name" value="FAD SYNTHASE"/>
    <property type="match status" value="1"/>
</dbReference>
<evidence type="ECO:0000313" key="9">
    <source>
        <dbReference type="EMBL" id="ACL70399.1"/>
    </source>
</evidence>
<dbReference type="GO" id="GO:0005524">
    <property type="term" value="F:ATP binding"/>
    <property type="evidence" value="ECO:0007669"/>
    <property type="project" value="UniProtKB-KW"/>
</dbReference>
<keyword evidence="5" id="KW-0067">ATP-binding</keyword>
<evidence type="ECO:0000259" key="8">
    <source>
        <dbReference type="Pfam" id="PF01467"/>
    </source>
</evidence>
<sequence length="158" mass="17967">MRNKIQDINSLQTIVQTLKQGGKTLVFTNGCFDLIHVGHIRYLYRARSFGDILIVAVNSDSSVRQLKGENRPIINERERAELLSALEMVDYVFIFDELTCSNVIKEIKPDVYVKGGDYTLETLPEWPVVKELGSRVELVKEVKGKSTTEIINKIKSHT</sequence>
<proteinExistence type="predicted"/>
<dbReference type="GO" id="GO:0005975">
    <property type="term" value="P:carbohydrate metabolic process"/>
    <property type="evidence" value="ECO:0007669"/>
    <property type="project" value="InterPro"/>
</dbReference>
<gene>
    <name evidence="9" type="ordered locus">Hore_16500</name>
</gene>
<evidence type="ECO:0000256" key="1">
    <source>
        <dbReference type="ARBA" id="ARBA00012519"/>
    </source>
</evidence>
<reference evidence="9 10" key="1">
    <citation type="journal article" date="2009" name="PLoS ONE">
        <title>Genome analysis of the anaerobic thermohalophilic bacterium Halothermothrix orenii.</title>
        <authorList>
            <person name="Mavromatis K."/>
            <person name="Ivanova N."/>
            <person name="Anderson I."/>
            <person name="Lykidis A."/>
            <person name="Hooper S.D."/>
            <person name="Sun H."/>
            <person name="Kunin V."/>
            <person name="Lapidus A."/>
            <person name="Hugenholtz P."/>
            <person name="Patel B."/>
            <person name="Kyrpides N.C."/>
        </authorList>
    </citation>
    <scope>NUCLEOTIDE SEQUENCE [LARGE SCALE GENOMIC DNA]</scope>
    <source>
        <strain evidence="10">H 168 / OCM 544 / DSM 9562</strain>
    </source>
</reference>
<keyword evidence="10" id="KW-1185">Reference proteome</keyword>
<evidence type="ECO:0000256" key="2">
    <source>
        <dbReference type="ARBA" id="ARBA00022679"/>
    </source>
</evidence>
<evidence type="ECO:0000256" key="6">
    <source>
        <dbReference type="ARBA" id="ARBA00023277"/>
    </source>
</evidence>
<dbReference type="Pfam" id="PF01467">
    <property type="entry name" value="CTP_transf_like"/>
    <property type="match status" value="1"/>
</dbReference>
<protein>
    <recommendedName>
        <fullName evidence="1">D-glycero-beta-D-manno-heptose 1-phosphate adenylyltransferase</fullName>
        <ecNumber evidence="1">2.7.7.70</ecNumber>
    </recommendedName>
</protein>
<dbReference type="AlphaFoldDB" id="B8CYN0"/>
<name>B8CYN0_HALOH</name>
<dbReference type="EMBL" id="CP001098">
    <property type="protein sequence ID" value="ACL70399.1"/>
    <property type="molecule type" value="Genomic_DNA"/>
</dbReference>
<keyword evidence="6" id="KW-0119">Carbohydrate metabolism</keyword>
<dbReference type="InterPro" id="IPR014729">
    <property type="entry name" value="Rossmann-like_a/b/a_fold"/>
</dbReference>
<dbReference type="NCBIfam" id="TIGR02199">
    <property type="entry name" value="rfaE_dom_II"/>
    <property type="match status" value="1"/>
</dbReference>
<feature type="domain" description="Cytidyltransferase-like" evidence="8">
    <location>
        <begin position="27"/>
        <end position="143"/>
    </location>
</feature>
<dbReference type="InterPro" id="IPR050385">
    <property type="entry name" value="Archaeal_FAD_synthase"/>
</dbReference>
<evidence type="ECO:0000256" key="7">
    <source>
        <dbReference type="ARBA" id="ARBA00047428"/>
    </source>
</evidence>
<keyword evidence="3" id="KW-0548">Nucleotidyltransferase</keyword>
<evidence type="ECO:0000256" key="5">
    <source>
        <dbReference type="ARBA" id="ARBA00022840"/>
    </source>
</evidence>
<dbReference type="OrthoDB" id="9802794at2"/>
<dbReference type="Gene3D" id="3.40.50.620">
    <property type="entry name" value="HUPs"/>
    <property type="match status" value="1"/>
</dbReference>
<evidence type="ECO:0000256" key="3">
    <source>
        <dbReference type="ARBA" id="ARBA00022695"/>
    </source>
</evidence>
<dbReference type="KEGG" id="hor:Hore_16500"/>